<evidence type="ECO:0000256" key="3">
    <source>
        <dbReference type="ARBA" id="ARBA00023125"/>
    </source>
</evidence>
<dbReference type="Gene3D" id="3.40.190.290">
    <property type="match status" value="1"/>
</dbReference>
<proteinExistence type="inferred from homology"/>
<evidence type="ECO:0000259" key="5">
    <source>
        <dbReference type="PROSITE" id="PS50931"/>
    </source>
</evidence>
<dbReference type="AlphaFoldDB" id="A0A432M800"/>
<keyword evidence="4" id="KW-0804">Transcription</keyword>
<dbReference type="GO" id="GO:0003677">
    <property type="term" value="F:DNA binding"/>
    <property type="evidence" value="ECO:0007669"/>
    <property type="project" value="UniProtKB-KW"/>
</dbReference>
<feature type="domain" description="HTH lysR-type" evidence="5">
    <location>
        <begin position="1"/>
        <end position="62"/>
    </location>
</feature>
<dbReference type="InterPro" id="IPR050950">
    <property type="entry name" value="HTH-type_LysR_regulators"/>
</dbReference>
<dbReference type="GO" id="GO:0003700">
    <property type="term" value="F:DNA-binding transcription factor activity"/>
    <property type="evidence" value="ECO:0007669"/>
    <property type="project" value="InterPro"/>
</dbReference>
<evidence type="ECO:0000256" key="2">
    <source>
        <dbReference type="ARBA" id="ARBA00023015"/>
    </source>
</evidence>
<dbReference type="FunFam" id="1.10.10.10:FF:000001">
    <property type="entry name" value="LysR family transcriptional regulator"/>
    <property type="match status" value="1"/>
</dbReference>
<dbReference type="EMBL" id="RYYV01000004">
    <property type="protein sequence ID" value="RUL77637.1"/>
    <property type="molecule type" value="Genomic_DNA"/>
</dbReference>
<dbReference type="OrthoDB" id="646694at2"/>
<dbReference type="Pfam" id="PF00126">
    <property type="entry name" value="HTH_1"/>
    <property type="match status" value="1"/>
</dbReference>
<dbReference type="InterPro" id="IPR036390">
    <property type="entry name" value="WH_DNA-bd_sf"/>
</dbReference>
<comment type="caution">
    <text evidence="6">The sequence shown here is derived from an EMBL/GenBank/DDBJ whole genome shotgun (WGS) entry which is preliminary data.</text>
</comment>
<dbReference type="InterPro" id="IPR000847">
    <property type="entry name" value="LysR_HTH_N"/>
</dbReference>
<dbReference type="PANTHER" id="PTHR30419">
    <property type="entry name" value="HTH-TYPE TRANSCRIPTIONAL REGULATOR YBHD"/>
    <property type="match status" value="1"/>
</dbReference>
<protein>
    <submittedName>
        <fullName evidence="6">LysR family transcriptional regulator</fullName>
    </submittedName>
</protein>
<dbReference type="SUPFAM" id="SSF46785">
    <property type="entry name" value="Winged helix' DNA-binding domain"/>
    <property type="match status" value="1"/>
</dbReference>
<keyword evidence="3" id="KW-0238">DNA-binding</keyword>
<dbReference type="Proteomes" id="UP000274358">
    <property type="component" value="Unassembled WGS sequence"/>
</dbReference>
<accession>A0A432M800</accession>
<gene>
    <name evidence="6" type="ORF">EKH80_07115</name>
</gene>
<dbReference type="PANTHER" id="PTHR30419:SF8">
    <property type="entry name" value="NITROGEN ASSIMILATION TRANSCRIPTIONAL ACTIVATOR-RELATED"/>
    <property type="match status" value="1"/>
</dbReference>
<evidence type="ECO:0000313" key="6">
    <source>
        <dbReference type="EMBL" id="RUL77637.1"/>
    </source>
</evidence>
<evidence type="ECO:0000313" key="7">
    <source>
        <dbReference type="Proteomes" id="UP000274358"/>
    </source>
</evidence>
<dbReference type="SUPFAM" id="SSF53850">
    <property type="entry name" value="Periplasmic binding protein-like II"/>
    <property type="match status" value="1"/>
</dbReference>
<evidence type="ECO:0000256" key="1">
    <source>
        <dbReference type="ARBA" id="ARBA00009437"/>
    </source>
</evidence>
<sequence length="295" mass="32740">MELRALRYFVELVRRESFTAAADTLCVTQSAVSKMVQSLEEEMGTALLVRDSGARKRRVVLTDAGHLVQARAQEMLALATALRADLESLGTLERGELTIGIPPLGAKLMAPFIAAFHARWPGIELKSIESGSHAIGEALRADALQLGVFLAPVEEDLDFIPICDYRLQLLASRTSRWNDRKRKAVALAELASESFLLYDETFRLNEVIDRACRKAGFSPRIACRSSQWDLISTLADKGTGVALLPEPYCTDADATRFVSMPLIEPEIRWSLVLAWRRSAHLSRAARAWIDMTRGV</sequence>
<name>A0A432M800_9GAMM</name>
<dbReference type="InterPro" id="IPR005119">
    <property type="entry name" value="LysR_subst-bd"/>
</dbReference>
<organism evidence="6 7">
    <name type="scientific">Dyella choica</name>
    <dbReference type="NCBI Taxonomy" id="1927959"/>
    <lineage>
        <taxon>Bacteria</taxon>
        <taxon>Pseudomonadati</taxon>
        <taxon>Pseudomonadota</taxon>
        <taxon>Gammaproteobacteria</taxon>
        <taxon>Lysobacterales</taxon>
        <taxon>Rhodanobacteraceae</taxon>
        <taxon>Dyella</taxon>
    </lineage>
</organism>
<keyword evidence="2" id="KW-0805">Transcription regulation</keyword>
<dbReference type="GO" id="GO:0005829">
    <property type="term" value="C:cytosol"/>
    <property type="evidence" value="ECO:0007669"/>
    <property type="project" value="TreeGrafter"/>
</dbReference>
<dbReference type="InterPro" id="IPR036388">
    <property type="entry name" value="WH-like_DNA-bd_sf"/>
</dbReference>
<dbReference type="RefSeq" id="WP_126684032.1">
    <property type="nucleotide sequence ID" value="NZ_RYYV01000004.1"/>
</dbReference>
<dbReference type="PRINTS" id="PR00039">
    <property type="entry name" value="HTHLYSR"/>
</dbReference>
<dbReference type="Gene3D" id="1.10.10.10">
    <property type="entry name" value="Winged helix-like DNA-binding domain superfamily/Winged helix DNA-binding domain"/>
    <property type="match status" value="1"/>
</dbReference>
<reference evidence="6 7" key="1">
    <citation type="submission" date="2018-12" db="EMBL/GenBank/DDBJ databases">
        <title>Dyella dinghuensis sp. nov. DHOA06 and Dyella choica sp. nov. 4M-K27, isolated from forest soil.</title>
        <authorList>
            <person name="Qiu L.-H."/>
            <person name="Gao Z.-H."/>
        </authorList>
    </citation>
    <scope>NUCLEOTIDE SEQUENCE [LARGE SCALE GENOMIC DNA]</scope>
    <source>
        <strain evidence="6 7">4M-K27</strain>
    </source>
</reference>
<evidence type="ECO:0000256" key="4">
    <source>
        <dbReference type="ARBA" id="ARBA00023163"/>
    </source>
</evidence>
<keyword evidence="7" id="KW-1185">Reference proteome</keyword>
<dbReference type="PROSITE" id="PS50931">
    <property type="entry name" value="HTH_LYSR"/>
    <property type="match status" value="1"/>
</dbReference>
<comment type="similarity">
    <text evidence="1">Belongs to the LysR transcriptional regulatory family.</text>
</comment>
<dbReference type="Pfam" id="PF03466">
    <property type="entry name" value="LysR_substrate"/>
    <property type="match status" value="1"/>
</dbReference>